<comment type="caution">
    <text evidence="1">The sequence shown here is derived from an EMBL/GenBank/DDBJ whole genome shotgun (WGS) entry which is preliminary data.</text>
</comment>
<dbReference type="Proteomes" id="UP000012112">
    <property type="component" value="Unassembled WGS sequence"/>
</dbReference>
<organism evidence="1 2">
    <name type="scientific">Leptospira noguchii</name>
    <dbReference type="NCBI Taxonomy" id="28182"/>
    <lineage>
        <taxon>Bacteria</taxon>
        <taxon>Pseudomonadati</taxon>
        <taxon>Spirochaetota</taxon>
        <taxon>Spirochaetia</taxon>
        <taxon>Leptospirales</taxon>
        <taxon>Leptospiraceae</taxon>
        <taxon>Leptospira</taxon>
    </lineage>
</organism>
<protein>
    <submittedName>
        <fullName evidence="1">Uncharacterized protein</fullName>
    </submittedName>
</protein>
<evidence type="ECO:0000313" key="1">
    <source>
        <dbReference type="EMBL" id="EMO55306.1"/>
    </source>
</evidence>
<name>M6VJS1_9LEPT</name>
<evidence type="ECO:0000313" key="2">
    <source>
        <dbReference type="Proteomes" id="UP000012112"/>
    </source>
</evidence>
<dbReference type="AlphaFoldDB" id="M6VJS1"/>
<proteinExistence type="predicted"/>
<gene>
    <name evidence="1" type="ORF">LEP1GSC172_1349</name>
</gene>
<sequence length="42" mass="4834">MFITSIPCFDKTKSFLIRFLMWHLHEENGGVSVSLKFSGNSK</sequence>
<dbReference type="EMBL" id="AKWD02000007">
    <property type="protein sequence ID" value="EMO55306.1"/>
    <property type="molecule type" value="Genomic_DNA"/>
</dbReference>
<reference evidence="1 2" key="1">
    <citation type="submission" date="2013-01" db="EMBL/GenBank/DDBJ databases">
        <authorList>
            <person name="Harkins D.M."/>
            <person name="Durkin A.S."/>
            <person name="Brinkac L.M."/>
            <person name="Haft D.H."/>
            <person name="Selengut J.D."/>
            <person name="Sanka R."/>
            <person name="DePew J."/>
            <person name="Purushe J."/>
            <person name="Matthias M.A."/>
            <person name="Vinetz J.M."/>
            <person name="Sutton G.G."/>
            <person name="Nierman W.C."/>
            <person name="Fouts D.E."/>
        </authorList>
    </citation>
    <scope>NUCLEOTIDE SEQUENCE [LARGE SCALE GENOMIC DNA]</scope>
    <source>
        <strain evidence="1 2">HAI1536</strain>
    </source>
</reference>
<accession>M6VJS1</accession>